<feature type="domain" description="VOC" evidence="1">
    <location>
        <begin position="1"/>
        <end position="118"/>
    </location>
</feature>
<proteinExistence type="predicted"/>
<dbReference type="Gene3D" id="3.10.180.10">
    <property type="entry name" value="2,3-Dihydroxybiphenyl 1,2-Dioxygenase, domain 1"/>
    <property type="match status" value="1"/>
</dbReference>
<accession>A0A418MQN2</accession>
<dbReference type="PROSITE" id="PS51819">
    <property type="entry name" value="VOC"/>
    <property type="match status" value="1"/>
</dbReference>
<dbReference type="Proteomes" id="UP000283832">
    <property type="component" value="Unassembled WGS sequence"/>
</dbReference>
<evidence type="ECO:0000259" key="1">
    <source>
        <dbReference type="PROSITE" id="PS51819"/>
    </source>
</evidence>
<dbReference type="Pfam" id="PF00903">
    <property type="entry name" value="Glyoxalase"/>
    <property type="match status" value="1"/>
</dbReference>
<dbReference type="AlphaFoldDB" id="A0A418MQN2"/>
<organism evidence="2 3">
    <name type="scientific">Micromonospora radicis</name>
    <dbReference type="NCBI Taxonomy" id="1894971"/>
    <lineage>
        <taxon>Bacteria</taxon>
        <taxon>Bacillati</taxon>
        <taxon>Actinomycetota</taxon>
        <taxon>Actinomycetes</taxon>
        <taxon>Micromonosporales</taxon>
        <taxon>Micromonosporaceae</taxon>
        <taxon>Micromonospora</taxon>
    </lineage>
</organism>
<name>A0A418MQN2_9ACTN</name>
<dbReference type="OrthoDB" id="5242506at2"/>
<comment type="caution">
    <text evidence="2">The sequence shown here is derived from an EMBL/GenBank/DDBJ whole genome shotgun (WGS) entry which is preliminary data.</text>
</comment>
<sequence length="121" mass="12935">MLDHLGIQVRDLDASIAFYDAVLAPLGARRLLQYPEAVGYGGDKPDFWLSPAGEGAGHESHIAFTADDRAAVRAFHDAAVAAGAEVLHAPRVWPEYHPAYFGAFVRDPDGNNVEAVCHAPG</sequence>
<dbReference type="RefSeq" id="WP_119578838.1">
    <property type="nucleotide sequence ID" value="NZ_QXEC01000022.1"/>
</dbReference>
<reference evidence="2 3" key="1">
    <citation type="submission" date="2018-08" db="EMBL/GenBank/DDBJ databases">
        <title>Jishengella sp. nov., isolated from a root of Azadirachta indica A. Juss. var. siamensis Valenton.</title>
        <authorList>
            <person name="Kuncharoen N."/>
            <person name="Tanasupawat S."/>
            <person name="Kudo T."/>
            <person name="Ohkuma M."/>
        </authorList>
    </citation>
    <scope>NUCLEOTIDE SEQUENCE [LARGE SCALE GENOMIC DNA]</scope>
    <source>
        <strain evidence="2 3">AZ1-13</strain>
    </source>
</reference>
<dbReference type="CDD" id="cd07262">
    <property type="entry name" value="VOC_like"/>
    <property type="match status" value="1"/>
</dbReference>
<dbReference type="InterPro" id="IPR029068">
    <property type="entry name" value="Glyas_Bleomycin-R_OHBP_Dase"/>
</dbReference>
<protein>
    <submittedName>
        <fullName evidence="2">VOC family protein</fullName>
    </submittedName>
</protein>
<dbReference type="PANTHER" id="PTHR35006">
    <property type="entry name" value="GLYOXALASE FAMILY PROTEIN (AFU_ORTHOLOGUE AFUA_5G14830)"/>
    <property type="match status" value="1"/>
</dbReference>
<keyword evidence="3" id="KW-1185">Reference proteome</keyword>
<dbReference type="PANTHER" id="PTHR35006:SF2">
    <property type="entry name" value="GLYOXALASE FAMILY PROTEIN (AFU_ORTHOLOGUE AFUA_5G14830)"/>
    <property type="match status" value="1"/>
</dbReference>
<dbReference type="InterPro" id="IPR004360">
    <property type="entry name" value="Glyas_Fos-R_dOase_dom"/>
</dbReference>
<dbReference type="InterPro" id="IPR037523">
    <property type="entry name" value="VOC_core"/>
</dbReference>
<gene>
    <name evidence="2" type="ORF">D2L64_20500</name>
</gene>
<evidence type="ECO:0000313" key="3">
    <source>
        <dbReference type="Proteomes" id="UP000283832"/>
    </source>
</evidence>
<dbReference type="SUPFAM" id="SSF54593">
    <property type="entry name" value="Glyoxalase/Bleomycin resistance protein/Dihydroxybiphenyl dioxygenase"/>
    <property type="match status" value="1"/>
</dbReference>
<evidence type="ECO:0000313" key="2">
    <source>
        <dbReference type="EMBL" id="RIV36026.1"/>
    </source>
</evidence>
<dbReference type="EMBL" id="QXEC01000022">
    <property type="protein sequence ID" value="RIV36026.1"/>
    <property type="molecule type" value="Genomic_DNA"/>
</dbReference>